<keyword evidence="5 9" id="KW-0560">Oxidoreductase</keyword>
<proteinExistence type="inferred from homology"/>
<gene>
    <name evidence="12" type="ORF">BS78_K148800</name>
</gene>
<evidence type="ECO:0000256" key="2">
    <source>
        <dbReference type="ARBA" id="ARBA00010617"/>
    </source>
</evidence>
<dbReference type="OrthoDB" id="6764281at2759"/>
<evidence type="ECO:0000256" key="7">
    <source>
        <dbReference type="ARBA" id="ARBA00023033"/>
    </source>
</evidence>
<dbReference type="Gene3D" id="1.10.630.10">
    <property type="entry name" value="Cytochrome P450"/>
    <property type="match status" value="1"/>
</dbReference>
<evidence type="ECO:0000256" key="1">
    <source>
        <dbReference type="ARBA" id="ARBA00001971"/>
    </source>
</evidence>
<dbReference type="Pfam" id="PF00067">
    <property type="entry name" value="p450"/>
    <property type="match status" value="1"/>
</dbReference>
<dbReference type="Proteomes" id="UP001164776">
    <property type="component" value="Unassembled WGS sequence"/>
</dbReference>
<evidence type="ECO:0000256" key="10">
    <source>
        <dbReference type="SAM" id="MobiDB-lite"/>
    </source>
</evidence>
<evidence type="ECO:0000256" key="11">
    <source>
        <dbReference type="SAM" id="SignalP"/>
    </source>
</evidence>
<dbReference type="PRINTS" id="PR00385">
    <property type="entry name" value="P450"/>
</dbReference>
<comment type="caution">
    <text evidence="12">The sequence shown here is derived from an EMBL/GenBank/DDBJ whole genome shotgun (WGS) entry which is preliminary data.</text>
</comment>
<dbReference type="PANTHER" id="PTHR47950:SF27">
    <property type="entry name" value="IG-LIKE DOMAIN-CONTAINING PROTEIN"/>
    <property type="match status" value="1"/>
</dbReference>
<keyword evidence="11" id="KW-0732">Signal</keyword>
<dbReference type="PROSITE" id="PS00086">
    <property type="entry name" value="CYTOCHROME_P450"/>
    <property type="match status" value="1"/>
</dbReference>
<dbReference type="EMBL" id="MU629628">
    <property type="protein sequence ID" value="KAJ1255861.1"/>
    <property type="molecule type" value="Genomic_DNA"/>
</dbReference>
<dbReference type="PRINTS" id="PR00463">
    <property type="entry name" value="EP450I"/>
</dbReference>
<comment type="cofactor">
    <cofactor evidence="1 8">
        <name>heme</name>
        <dbReference type="ChEBI" id="CHEBI:30413"/>
    </cofactor>
</comment>
<feature type="region of interest" description="Disordered" evidence="10">
    <location>
        <begin position="29"/>
        <end position="94"/>
    </location>
</feature>
<sequence>MAFFLPFVLLNLAHHLLLLCPPALPRFSQPPSTRPTAAPTDRQPAPARPPAAPLPRASRRAARPAHVAQPRRRARRRRLIPGHDARDPPALQRHNADIAARSIGDSTRACGHCESSVLCLPPRRKWRALRRLGAADLFSPQRLAATRPLRQEAVAGLVRRVSDHAARGAPVDVGRAAHAAALGLLSRTMFSADLHPATASEMSDVVDEASVLAAGPNVSDFLPALAAADLQGVRRRMARLVRRMYAIIDEQIERRVHSRAAGEARRNDLLDVMLDKDLFTGGETTSHTIECARGELLQAPNTMRKLQDELKSVVGTKQQIDETDISKLPYLQAVVKETLRLHPPVPLPPYEAEATVEVQGYTIPKGTKVLINIWAINRCADAWIEPNKFMPERFLGSEVNFMGRDFQLIPFGAGRRICLGLPLAYRMVHLMLGSLLIRFRWTLPTEVEKNGVNMRERFGLALSLVVPLRAVPEEIH</sequence>
<evidence type="ECO:0000313" key="13">
    <source>
        <dbReference type="Proteomes" id="UP001164776"/>
    </source>
</evidence>
<dbReference type="AlphaFoldDB" id="A0A9W7XBD6"/>
<dbReference type="GO" id="GO:0016705">
    <property type="term" value="F:oxidoreductase activity, acting on paired donors, with incorporation or reduction of molecular oxygen"/>
    <property type="evidence" value="ECO:0007669"/>
    <property type="project" value="InterPro"/>
</dbReference>
<dbReference type="FunFam" id="1.10.630.10:FF:000126">
    <property type="entry name" value="Predicted protein"/>
    <property type="match status" value="1"/>
</dbReference>
<dbReference type="GO" id="GO:0004497">
    <property type="term" value="F:monooxygenase activity"/>
    <property type="evidence" value="ECO:0007669"/>
    <property type="project" value="UniProtKB-KW"/>
</dbReference>
<feature type="compositionally biased region" description="Basic residues" evidence="10">
    <location>
        <begin position="57"/>
        <end position="80"/>
    </location>
</feature>
<name>A0A9W7XBD6_9POAL</name>
<dbReference type="GO" id="GO:0005506">
    <property type="term" value="F:iron ion binding"/>
    <property type="evidence" value="ECO:0007669"/>
    <property type="project" value="InterPro"/>
</dbReference>
<evidence type="ECO:0000256" key="9">
    <source>
        <dbReference type="RuleBase" id="RU000461"/>
    </source>
</evidence>
<dbReference type="InterPro" id="IPR036396">
    <property type="entry name" value="Cyt_P450_sf"/>
</dbReference>
<evidence type="ECO:0000256" key="4">
    <source>
        <dbReference type="ARBA" id="ARBA00022723"/>
    </source>
</evidence>
<evidence type="ECO:0000256" key="5">
    <source>
        <dbReference type="ARBA" id="ARBA00023002"/>
    </source>
</evidence>
<comment type="similarity">
    <text evidence="2 9">Belongs to the cytochrome P450 family.</text>
</comment>
<keyword evidence="3 8" id="KW-0349">Heme</keyword>
<reference evidence="12 13" key="1">
    <citation type="submission" date="2022-10" db="EMBL/GenBank/DDBJ databases">
        <title>WGS assembly of Paspalum vaginatum 540-79.</title>
        <authorList>
            <person name="Sun G."/>
            <person name="Wase N."/>
            <person name="Shu S."/>
            <person name="Jenkins J."/>
            <person name="Zhou B."/>
            <person name="Torres-Rodriguez J."/>
            <person name="Chen C."/>
            <person name="Sandor L."/>
            <person name="Plott C."/>
            <person name="Yoshinga Y."/>
            <person name="Daum C."/>
            <person name="Qi P."/>
            <person name="Barry K."/>
            <person name="Lipzen A."/>
            <person name="Berry L."/>
            <person name="Pedersen C."/>
            <person name="Gottilla T."/>
            <person name="Foltz A."/>
            <person name="Yu H."/>
            <person name="O'Malley R."/>
            <person name="Zhang C."/>
            <person name="Devos K."/>
            <person name="Sigmon B."/>
            <person name="Yu B."/>
            <person name="Obata T."/>
            <person name="Schmutz J."/>
            <person name="Schnable J."/>
        </authorList>
    </citation>
    <scope>NUCLEOTIDE SEQUENCE [LARGE SCALE GENOMIC DNA]</scope>
    <source>
        <strain evidence="13">cv. 540-79</strain>
    </source>
</reference>
<evidence type="ECO:0000313" key="12">
    <source>
        <dbReference type="EMBL" id="KAJ1255861.1"/>
    </source>
</evidence>
<evidence type="ECO:0000256" key="6">
    <source>
        <dbReference type="ARBA" id="ARBA00023004"/>
    </source>
</evidence>
<keyword evidence="4 8" id="KW-0479">Metal-binding</keyword>
<evidence type="ECO:0000256" key="3">
    <source>
        <dbReference type="ARBA" id="ARBA00022617"/>
    </source>
</evidence>
<feature type="binding site" description="axial binding residue" evidence="8">
    <location>
        <position position="418"/>
    </location>
    <ligand>
        <name>heme</name>
        <dbReference type="ChEBI" id="CHEBI:30413"/>
    </ligand>
    <ligandPart>
        <name>Fe</name>
        <dbReference type="ChEBI" id="CHEBI:18248"/>
    </ligandPart>
</feature>
<keyword evidence="6 8" id="KW-0408">Iron</keyword>
<feature type="signal peptide" evidence="11">
    <location>
        <begin position="1"/>
        <end position="25"/>
    </location>
</feature>
<feature type="compositionally biased region" description="Low complexity" evidence="10">
    <location>
        <begin position="34"/>
        <end position="45"/>
    </location>
</feature>
<dbReference type="GO" id="GO:0020037">
    <property type="term" value="F:heme binding"/>
    <property type="evidence" value="ECO:0007669"/>
    <property type="project" value="InterPro"/>
</dbReference>
<organism evidence="12 13">
    <name type="scientific">Paspalum vaginatum</name>
    <name type="common">seashore paspalum</name>
    <dbReference type="NCBI Taxonomy" id="158149"/>
    <lineage>
        <taxon>Eukaryota</taxon>
        <taxon>Viridiplantae</taxon>
        <taxon>Streptophyta</taxon>
        <taxon>Embryophyta</taxon>
        <taxon>Tracheophyta</taxon>
        <taxon>Spermatophyta</taxon>
        <taxon>Magnoliopsida</taxon>
        <taxon>Liliopsida</taxon>
        <taxon>Poales</taxon>
        <taxon>Poaceae</taxon>
        <taxon>PACMAD clade</taxon>
        <taxon>Panicoideae</taxon>
        <taxon>Andropogonodae</taxon>
        <taxon>Paspaleae</taxon>
        <taxon>Paspalinae</taxon>
        <taxon>Paspalum</taxon>
    </lineage>
</organism>
<protein>
    <recommendedName>
        <fullName evidence="14">Cytochrome P450</fullName>
    </recommendedName>
</protein>
<dbReference type="InterPro" id="IPR002401">
    <property type="entry name" value="Cyt_P450_E_grp-I"/>
</dbReference>
<dbReference type="InterPro" id="IPR017972">
    <property type="entry name" value="Cyt_P450_CS"/>
</dbReference>
<keyword evidence="13" id="KW-1185">Reference proteome</keyword>
<accession>A0A9W7XBD6</accession>
<dbReference type="PANTHER" id="PTHR47950">
    <property type="entry name" value="CYTOCHROME P450, FAMILY 76, SUBFAMILY C, POLYPEPTIDE 5-RELATED"/>
    <property type="match status" value="1"/>
</dbReference>
<evidence type="ECO:0000256" key="8">
    <source>
        <dbReference type="PIRSR" id="PIRSR602401-1"/>
    </source>
</evidence>
<dbReference type="InterPro" id="IPR001128">
    <property type="entry name" value="Cyt_P450"/>
</dbReference>
<keyword evidence="7 9" id="KW-0503">Monooxygenase</keyword>
<feature type="chain" id="PRO_5040723603" description="Cytochrome P450" evidence="11">
    <location>
        <begin position="26"/>
        <end position="476"/>
    </location>
</feature>
<evidence type="ECO:0008006" key="14">
    <source>
        <dbReference type="Google" id="ProtNLM"/>
    </source>
</evidence>
<dbReference type="SUPFAM" id="SSF48264">
    <property type="entry name" value="Cytochrome P450"/>
    <property type="match status" value="1"/>
</dbReference>